<feature type="binding site" evidence="6">
    <location>
        <position position="318"/>
    </location>
    <ligand>
        <name>substrate</name>
    </ligand>
</feature>
<dbReference type="HAMAP" id="MF_01445">
    <property type="entry name" value="TsaD"/>
    <property type="match status" value="1"/>
</dbReference>
<reference evidence="8" key="1">
    <citation type="journal article" date="2015" name="Nature">
        <title>rRNA introns, odd ribosomes, and small enigmatic genomes across a large radiation of phyla.</title>
        <authorList>
            <person name="Brown C.T."/>
            <person name="Hug L.A."/>
            <person name="Thomas B.C."/>
            <person name="Sharon I."/>
            <person name="Castelle C.J."/>
            <person name="Singh A."/>
            <person name="Wilkins M.J."/>
            <person name="Williams K.H."/>
            <person name="Banfield J.F."/>
        </authorList>
    </citation>
    <scope>NUCLEOTIDE SEQUENCE [LARGE SCALE GENOMIC DNA]</scope>
</reference>
<dbReference type="EMBL" id="LBUU01000001">
    <property type="protein sequence ID" value="KKQ71080.1"/>
    <property type="molecule type" value="Genomic_DNA"/>
</dbReference>
<feature type="binding site" evidence="6">
    <location>
        <position position="128"/>
    </location>
    <ligand>
        <name>Fe cation</name>
        <dbReference type="ChEBI" id="CHEBI:24875"/>
    </ligand>
</feature>
<dbReference type="Pfam" id="PF00814">
    <property type="entry name" value="TsaD"/>
    <property type="match status" value="1"/>
</dbReference>
<dbReference type="GO" id="GO:0002949">
    <property type="term" value="P:tRNA threonylcarbamoyladenosine modification"/>
    <property type="evidence" value="ECO:0007669"/>
    <property type="project" value="UniProtKB-UniRule"/>
</dbReference>
<feature type="binding site" evidence="6">
    <location>
        <position position="205"/>
    </location>
    <ligand>
        <name>substrate</name>
    </ligand>
</feature>
<keyword evidence="3 6" id="KW-0479">Metal-binding</keyword>
<comment type="function">
    <text evidence="6">Required for the formation of a threonylcarbamoyl group on adenosine at position 37 (t(6)A37) in tRNAs that read codons beginning with adenine. Is involved in the transfer of the threonylcarbamoyl moiety of threonylcarbamoyl-AMP (TC-AMP) to the N6 group of A37, together with TsaE and TsaB. TsaD likely plays a direct catalytic role in this reaction.</text>
</comment>
<keyword evidence="6" id="KW-0408">Iron</keyword>
<dbReference type="InterPro" id="IPR017861">
    <property type="entry name" value="KAE1/TsaD"/>
</dbReference>
<evidence type="ECO:0000256" key="3">
    <source>
        <dbReference type="ARBA" id="ARBA00022723"/>
    </source>
</evidence>
<dbReference type="PRINTS" id="PR00789">
    <property type="entry name" value="OSIALOPTASE"/>
</dbReference>
<protein>
    <recommendedName>
        <fullName evidence="6">tRNA N6-adenosine threonylcarbamoyltransferase</fullName>
        <ecNumber evidence="6">2.3.1.234</ecNumber>
    </recommendedName>
    <alternativeName>
        <fullName evidence="6">N6-L-threonylcarbamoyladenine synthase</fullName>
        <shortName evidence="6">t(6)A synthase</shortName>
    </alternativeName>
    <alternativeName>
        <fullName evidence="6">t(6)A37 threonylcarbamoyladenosine biosynthesis protein TsaD</fullName>
    </alternativeName>
    <alternativeName>
        <fullName evidence="6">tRNA threonylcarbamoyladenosine biosynthesis protein TsaD</fullName>
    </alternativeName>
</protein>
<dbReference type="InterPro" id="IPR022450">
    <property type="entry name" value="TsaD"/>
</dbReference>
<dbReference type="PATRIC" id="fig|1618638.3.peg.7"/>
<dbReference type="CDD" id="cd24133">
    <property type="entry name" value="ASKHA_NBD_TsaD_bac"/>
    <property type="match status" value="1"/>
</dbReference>
<comment type="cofactor">
    <cofactor evidence="6">
        <name>Fe(2+)</name>
        <dbReference type="ChEBI" id="CHEBI:29033"/>
    </cofactor>
    <text evidence="6">Binds 1 Fe(2+) ion per subunit.</text>
</comment>
<comment type="caution">
    <text evidence="8">The sequence shown here is derived from an EMBL/GenBank/DDBJ whole genome shotgun (WGS) entry which is preliminary data.</text>
</comment>
<dbReference type="FunFam" id="3.30.420.40:FF:000012">
    <property type="entry name" value="tRNA N6-adenosine threonylcarbamoyltransferase"/>
    <property type="match status" value="1"/>
</dbReference>
<dbReference type="InterPro" id="IPR000905">
    <property type="entry name" value="Gcp-like_dom"/>
</dbReference>
<keyword evidence="6" id="KW-0963">Cytoplasm</keyword>
<dbReference type="InterPro" id="IPR017860">
    <property type="entry name" value="Peptidase_M22_CS"/>
</dbReference>
<comment type="catalytic activity">
    <reaction evidence="5 6">
        <text>L-threonylcarbamoyladenylate + adenosine(37) in tRNA = N(6)-L-threonylcarbamoyladenosine(37) in tRNA + AMP + H(+)</text>
        <dbReference type="Rhea" id="RHEA:37059"/>
        <dbReference type="Rhea" id="RHEA-COMP:10162"/>
        <dbReference type="Rhea" id="RHEA-COMP:10163"/>
        <dbReference type="ChEBI" id="CHEBI:15378"/>
        <dbReference type="ChEBI" id="CHEBI:73682"/>
        <dbReference type="ChEBI" id="CHEBI:74411"/>
        <dbReference type="ChEBI" id="CHEBI:74418"/>
        <dbReference type="ChEBI" id="CHEBI:456215"/>
        <dbReference type="EC" id="2.3.1.234"/>
    </reaction>
</comment>
<dbReference type="Proteomes" id="UP000034022">
    <property type="component" value="Unassembled WGS sequence"/>
</dbReference>
<dbReference type="PROSITE" id="PS01016">
    <property type="entry name" value="GLYCOPROTEASE"/>
    <property type="match status" value="1"/>
</dbReference>
<evidence type="ECO:0000256" key="2">
    <source>
        <dbReference type="ARBA" id="ARBA00022694"/>
    </source>
</evidence>
<keyword evidence="2 6" id="KW-0819">tRNA processing</keyword>
<feature type="binding site" evidence="6">
    <location>
        <position position="124"/>
    </location>
    <ligand>
        <name>Fe cation</name>
        <dbReference type="ChEBI" id="CHEBI:24875"/>
    </ligand>
</feature>
<keyword evidence="4 6" id="KW-0012">Acyltransferase</keyword>
<feature type="binding site" evidence="6">
    <location>
        <begin position="159"/>
        <end position="163"/>
    </location>
    <ligand>
        <name>substrate</name>
    </ligand>
</feature>
<comment type="caution">
    <text evidence="6">Lacks conserved residue(s) required for the propagation of feature annotation.</text>
</comment>
<dbReference type="EC" id="2.3.1.234" evidence="6"/>
<feature type="binding site" evidence="6">
    <location>
        <position position="192"/>
    </location>
    <ligand>
        <name>substrate</name>
    </ligand>
</feature>
<dbReference type="GO" id="GO:0005737">
    <property type="term" value="C:cytoplasm"/>
    <property type="evidence" value="ECO:0007669"/>
    <property type="project" value="UniProtKB-SubCell"/>
</dbReference>
<gene>
    <name evidence="6" type="primary">tsaD</name>
    <name evidence="8" type="ORF">US91_C0001G0007</name>
</gene>
<evidence type="ECO:0000256" key="1">
    <source>
        <dbReference type="ARBA" id="ARBA00022679"/>
    </source>
</evidence>
<feature type="binding site" evidence="6">
    <location>
        <position position="348"/>
    </location>
    <ligand>
        <name>Fe cation</name>
        <dbReference type="ChEBI" id="CHEBI:24875"/>
    </ligand>
</feature>
<evidence type="ECO:0000256" key="4">
    <source>
        <dbReference type="ARBA" id="ARBA00023315"/>
    </source>
</evidence>
<name>A0A0G0K6H1_9BACT</name>
<dbReference type="AlphaFoldDB" id="A0A0G0K6H1"/>
<evidence type="ECO:0000256" key="5">
    <source>
        <dbReference type="ARBA" id="ARBA00048117"/>
    </source>
</evidence>
<evidence type="ECO:0000313" key="9">
    <source>
        <dbReference type="Proteomes" id="UP000034022"/>
    </source>
</evidence>
<comment type="similarity">
    <text evidence="6">Belongs to the KAE1 / TsaD family.</text>
</comment>
<dbReference type="PANTHER" id="PTHR11735:SF6">
    <property type="entry name" value="TRNA N6-ADENOSINE THREONYLCARBAMOYLTRANSFERASE, MITOCHONDRIAL"/>
    <property type="match status" value="1"/>
</dbReference>
<organism evidence="8 9">
    <name type="scientific">Candidatus Falkowbacteria bacterium GW2011_GWE1_38_31</name>
    <dbReference type="NCBI Taxonomy" id="1618638"/>
    <lineage>
        <taxon>Bacteria</taxon>
        <taxon>Candidatus Falkowiibacteriota</taxon>
    </lineage>
</organism>
<evidence type="ECO:0000256" key="6">
    <source>
        <dbReference type="HAMAP-Rule" id="MF_01445"/>
    </source>
</evidence>
<dbReference type="NCBIfam" id="TIGR03723">
    <property type="entry name" value="T6A_TsaD_YgjD"/>
    <property type="match status" value="1"/>
</dbReference>
<comment type="subcellular location">
    <subcellularLocation>
        <location evidence="6">Cytoplasm</location>
    </subcellularLocation>
</comment>
<evidence type="ECO:0000313" key="8">
    <source>
        <dbReference type="EMBL" id="KKQ71080.1"/>
    </source>
</evidence>
<dbReference type="PANTHER" id="PTHR11735">
    <property type="entry name" value="TRNA N6-ADENOSINE THREONYLCARBAMOYLTRANSFERASE"/>
    <property type="match status" value="1"/>
</dbReference>
<accession>A0A0G0K6H1</accession>
<dbReference type="Gene3D" id="3.30.420.40">
    <property type="match status" value="2"/>
</dbReference>
<proteinExistence type="inferred from homology"/>
<sequence length="380" mass="41903">MIVLGIETSCDETTAAVVSGCRESVSVLSNVISSQIDIHKKYGGVVPEVAAREHILNILPVINTSLKIFNTQYSISNQYKNKKYPIDAIAVTVGPGLITSLITGIETAKTLSYAWNIPVVAVNHIEGHIYANFIKNKIFDTRHSTLETHHSKFPSVILTVSGGHTMLVLMQGHGKFKTIGETRDDAAGEAFDKAAKMLGIGYPGGPAISALAEKVSNYECRVSNINNNIRHSTLDTRNSKITLPRPMIDGVDFDFSFSGLKTALRYALEKDKQWEKRIPEYCAEFQQAVIDVLIHKTIKAAKKYDAKTIMLAGGVSANKKLREQFALKTSELLPDTVLQIPDLKYTTDNAAMIASAGYFKAKRKKFTPWQKLRVDCNLAL</sequence>
<dbReference type="InterPro" id="IPR043129">
    <property type="entry name" value="ATPase_NBD"/>
</dbReference>
<dbReference type="SUPFAM" id="SSF53067">
    <property type="entry name" value="Actin-like ATPase domain"/>
    <property type="match status" value="2"/>
</dbReference>
<dbReference type="GO" id="GO:0005506">
    <property type="term" value="F:iron ion binding"/>
    <property type="evidence" value="ECO:0007669"/>
    <property type="project" value="UniProtKB-UniRule"/>
</dbReference>
<keyword evidence="1 6" id="KW-0808">Transferase</keyword>
<feature type="domain" description="Gcp-like" evidence="7">
    <location>
        <begin position="27"/>
        <end position="354"/>
    </location>
</feature>
<dbReference type="GO" id="GO:0061711">
    <property type="term" value="F:tRNA N(6)-L-threonylcarbamoyladenine synthase activity"/>
    <property type="evidence" value="ECO:0007669"/>
    <property type="project" value="UniProtKB-EC"/>
</dbReference>
<evidence type="ECO:0000259" key="7">
    <source>
        <dbReference type="Pfam" id="PF00814"/>
    </source>
</evidence>